<protein>
    <submittedName>
        <fullName evidence="1">Uncharacterized protein</fullName>
    </submittedName>
</protein>
<evidence type="ECO:0000313" key="2">
    <source>
        <dbReference type="Proteomes" id="UP000000925"/>
    </source>
</evidence>
<dbReference type="EMBL" id="CP001998">
    <property type="protein sequence ID" value="ADE54444.1"/>
    <property type="molecule type" value="Genomic_DNA"/>
</dbReference>
<accession>D5EJ45</accession>
<name>D5EJ45_CORAD</name>
<sequence>MKSIDTQIFEQTCSLLDGELALPSCFKALIDWIEAHEEVDVANILYQVVPVVCAGERPHLKLVLRSEADRQKLCGSTGQLSRKCQRSIREVLSTILRQMGIRSKCSLSQLYVTVETLSGLGVINAKRSFTRRDEAHMMQRLSRYGVVGLKHYFETTVMIFNDQQSDEGQRLENEFHVRRVYFDYLKFYDERDCFSPSDLKLSFVRREVETTPDEVCMHY</sequence>
<gene>
    <name evidence="1" type="ordered locus">Caka_1425</name>
</gene>
<dbReference type="RefSeq" id="WP_013043166.1">
    <property type="nucleotide sequence ID" value="NC_014008.1"/>
</dbReference>
<reference evidence="1 2" key="1">
    <citation type="journal article" date="2010" name="Stand. Genomic Sci.">
        <title>Complete genome sequence of Coraliomargarita akajimensis type strain (04OKA010-24).</title>
        <authorList>
            <person name="Mavromatis K."/>
            <person name="Abt B."/>
            <person name="Brambilla E."/>
            <person name="Lapidus A."/>
            <person name="Copeland A."/>
            <person name="Deshpande S."/>
            <person name="Nolan M."/>
            <person name="Lucas S."/>
            <person name="Tice H."/>
            <person name="Cheng J.F."/>
            <person name="Han C."/>
            <person name="Detter J.C."/>
            <person name="Woyke T."/>
            <person name="Goodwin L."/>
            <person name="Pitluck S."/>
            <person name="Held B."/>
            <person name="Brettin T."/>
            <person name="Tapia R."/>
            <person name="Ivanova N."/>
            <person name="Mikhailova N."/>
            <person name="Pati A."/>
            <person name="Liolios K."/>
            <person name="Chen A."/>
            <person name="Palaniappan K."/>
            <person name="Land M."/>
            <person name="Hauser L."/>
            <person name="Chang Y.J."/>
            <person name="Jeffries C.D."/>
            <person name="Rohde M."/>
            <person name="Goker M."/>
            <person name="Bristow J."/>
            <person name="Eisen J.A."/>
            <person name="Markowitz V."/>
            <person name="Hugenholtz P."/>
            <person name="Klenk H.P."/>
            <person name="Kyrpides N.C."/>
        </authorList>
    </citation>
    <scope>NUCLEOTIDE SEQUENCE [LARGE SCALE GENOMIC DNA]</scope>
    <source>
        <strain evidence="2">DSM 45221 / IAM 15411 / JCM 23193 / KCTC 12865</strain>
    </source>
</reference>
<evidence type="ECO:0000313" key="1">
    <source>
        <dbReference type="EMBL" id="ADE54444.1"/>
    </source>
</evidence>
<dbReference type="Proteomes" id="UP000000925">
    <property type="component" value="Chromosome"/>
</dbReference>
<keyword evidence="2" id="KW-1185">Reference proteome</keyword>
<proteinExistence type="predicted"/>
<organism evidence="1 2">
    <name type="scientific">Coraliomargarita akajimensis (strain DSM 45221 / IAM 15411 / JCM 23193 / KCTC 12865 / 04OKA010-24)</name>
    <dbReference type="NCBI Taxonomy" id="583355"/>
    <lineage>
        <taxon>Bacteria</taxon>
        <taxon>Pseudomonadati</taxon>
        <taxon>Verrucomicrobiota</taxon>
        <taxon>Opitutia</taxon>
        <taxon>Puniceicoccales</taxon>
        <taxon>Coraliomargaritaceae</taxon>
        <taxon>Coraliomargarita</taxon>
    </lineage>
</organism>
<dbReference type="KEGG" id="caa:Caka_1425"/>
<dbReference type="AlphaFoldDB" id="D5EJ45"/>
<dbReference type="HOGENOM" id="CLU_1259653_0_0_0"/>